<organism evidence="2 3">
    <name type="scientific">Pristionchus mayeri</name>
    <dbReference type="NCBI Taxonomy" id="1317129"/>
    <lineage>
        <taxon>Eukaryota</taxon>
        <taxon>Metazoa</taxon>
        <taxon>Ecdysozoa</taxon>
        <taxon>Nematoda</taxon>
        <taxon>Chromadorea</taxon>
        <taxon>Rhabditida</taxon>
        <taxon>Rhabditina</taxon>
        <taxon>Diplogasteromorpha</taxon>
        <taxon>Diplogasteroidea</taxon>
        <taxon>Neodiplogasteridae</taxon>
        <taxon>Pristionchus</taxon>
    </lineage>
</organism>
<name>A0AAN4Z5H6_9BILA</name>
<dbReference type="EMBL" id="BTRK01000002">
    <property type="protein sequence ID" value="GMR34837.1"/>
    <property type="molecule type" value="Genomic_DNA"/>
</dbReference>
<dbReference type="AlphaFoldDB" id="A0AAN4Z5H6"/>
<dbReference type="PANTHER" id="PTHR33939:SF1">
    <property type="entry name" value="DUF4371 DOMAIN-CONTAINING PROTEIN"/>
    <property type="match status" value="1"/>
</dbReference>
<keyword evidence="3" id="KW-1185">Reference proteome</keyword>
<sequence length="318" mass="36323">MSQKAIQERLTGSFSMETIDKLRTFAHKEFFAVYKRMTLKQLKDRKSEWLGEKDKDRPCSIPTIRLLLHGMDFSFIKLQTRTHVYMDSGLCRLQAHFLWKMDQLRKAGNLLIWSCNETWVHKGMRPRMGWQDCQAAKFPLTFLKNGLTAGNSAQWMKGERLVIVACLSHDGFRCPKVWRTGKEDDGGDYHKEMNAKVNTPCNDRHEAKDPSSAAKDPSSDNAAYHSRKYGVTLVRTPPYMAEYAPIEFGWGSMKKAMADVIEHNDDGSSRISEGALTFDPKELTVEEVVDAAEAIIDDNDEEEVVDLDNIDFSEIDED</sequence>
<dbReference type="PANTHER" id="PTHR33939">
    <property type="entry name" value="PROTEIN CBG22215"/>
    <property type="match status" value="1"/>
</dbReference>
<feature type="non-terminal residue" evidence="2">
    <location>
        <position position="318"/>
    </location>
</feature>
<feature type="region of interest" description="Disordered" evidence="1">
    <location>
        <begin position="183"/>
        <end position="223"/>
    </location>
</feature>
<dbReference type="Proteomes" id="UP001328107">
    <property type="component" value="Unassembled WGS sequence"/>
</dbReference>
<accession>A0AAN4Z5H6</accession>
<evidence type="ECO:0000256" key="1">
    <source>
        <dbReference type="SAM" id="MobiDB-lite"/>
    </source>
</evidence>
<feature type="compositionally biased region" description="Low complexity" evidence="1">
    <location>
        <begin position="210"/>
        <end position="223"/>
    </location>
</feature>
<dbReference type="Gene3D" id="3.30.420.10">
    <property type="entry name" value="Ribonuclease H-like superfamily/Ribonuclease H"/>
    <property type="match status" value="1"/>
</dbReference>
<evidence type="ECO:0000313" key="3">
    <source>
        <dbReference type="Proteomes" id="UP001328107"/>
    </source>
</evidence>
<dbReference type="InterPro" id="IPR036397">
    <property type="entry name" value="RNaseH_sf"/>
</dbReference>
<gene>
    <name evidence="2" type="ORF">PMAYCL1PPCAC_05032</name>
</gene>
<proteinExistence type="predicted"/>
<evidence type="ECO:0000313" key="2">
    <source>
        <dbReference type="EMBL" id="GMR34837.1"/>
    </source>
</evidence>
<dbReference type="GO" id="GO:0003676">
    <property type="term" value="F:nucleic acid binding"/>
    <property type="evidence" value="ECO:0007669"/>
    <property type="project" value="InterPro"/>
</dbReference>
<protein>
    <submittedName>
        <fullName evidence="2">Uncharacterized protein</fullName>
    </submittedName>
</protein>
<comment type="caution">
    <text evidence="2">The sequence shown here is derived from an EMBL/GenBank/DDBJ whole genome shotgun (WGS) entry which is preliminary data.</text>
</comment>
<reference evidence="3" key="1">
    <citation type="submission" date="2022-10" db="EMBL/GenBank/DDBJ databases">
        <title>Genome assembly of Pristionchus species.</title>
        <authorList>
            <person name="Yoshida K."/>
            <person name="Sommer R.J."/>
        </authorList>
    </citation>
    <scope>NUCLEOTIDE SEQUENCE [LARGE SCALE GENOMIC DNA]</scope>
    <source>
        <strain evidence="3">RS5460</strain>
    </source>
</reference>
<feature type="compositionally biased region" description="Basic and acidic residues" evidence="1">
    <location>
        <begin position="183"/>
        <end position="194"/>
    </location>
</feature>